<keyword evidence="3" id="KW-1185">Reference proteome</keyword>
<dbReference type="OrthoDB" id="7744280at2"/>
<organism evidence="2 3">
    <name type="scientific">Phyllobacterium myrsinacearum</name>
    <dbReference type="NCBI Taxonomy" id="28101"/>
    <lineage>
        <taxon>Bacteria</taxon>
        <taxon>Pseudomonadati</taxon>
        <taxon>Pseudomonadota</taxon>
        <taxon>Alphaproteobacteria</taxon>
        <taxon>Hyphomicrobiales</taxon>
        <taxon>Phyllobacteriaceae</taxon>
        <taxon>Phyllobacterium</taxon>
    </lineage>
</organism>
<evidence type="ECO:0000256" key="1">
    <source>
        <dbReference type="SAM" id="SignalP"/>
    </source>
</evidence>
<feature type="chain" id="PRO_5015398714" description="DUF2946 domain-containing protein" evidence="1">
    <location>
        <begin position="33"/>
        <end position="127"/>
    </location>
</feature>
<reference evidence="2 3" key="1">
    <citation type="submission" date="2018-02" db="EMBL/GenBank/DDBJ databases">
        <title>The draft genome of Phyllobacterium myrsinacearum DSM5892.</title>
        <authorList>
            <person name="Li L."/>
            <person name="Liu L."/>
            <person name="Zhang X."/>
            <person name="Wang T."/>
        </authorList>
    </citation>
    <scope>NUCLEOTIDE SEQUENCE [LARGE SCALE GENOMIC DNA]</scope>
    <source>
        <strain evidence="2 3">DSM 5892</strain>
    </source>
</reference>
<gene>
    <name evidence="2" type="ORF">C5750_25170</name>
</gene>
<dbReference type="EMBL" id="PVBT01000010">
    <property type="protein sequence ID" value="PRD49714.1"/>
    <property type="molecule type" value="Genomic_DNA"/>
</dbReference>
<proteinExistence type="predicted"/>
<evidence type="ECO:0008006" key="4">
    <source>
        <dbReference type="Google" id="ProtNLM"/>
    </source>
</evidence>
<sequence length="127" mass="13520">MRKFGYDWQLAVRMLCALALVFVAFAHQPVIAASNDQIDLAAYTLPDGTVPVLCLPGSGDQDPHKNAWHGTGCEACRLSASFILPVPPHTGGQRVEPAVSLAIKREAVLIARSLYPPAAPPQAPPLV</sequence>
<evidence type="ECO:0000313" key="2">
    <source>
        <dbReference type="EMBL" id="PRD49714.1"/>
    </source>
</evidence>
<comment type="caution">
    <text evidence="2">The sequence shown here is derived from an EMBL/GenBank/DDBJ whole genome shotgun (WGS) entry which is preliminary data.</text>
</comment>
<dbReference type="Proteomes" id="UP000238563">
    <property type="component" value="Unassembled WGS sequence"/>
</dbReference>
<feature type="signal peptide" evidence="1">
    <location>
        <begin position="1"/>
        <end position="32"/>
    </location>
</feature>
<accession>A0A2S9JAD9</accession>
<dbReference type="AlphaFoldDB" id="A0A2S9JAD9"/>
<dbReference type="RefSeq" id="WP_105737995.1">
    <property type="nucleotide sequence ID" value="NZ_PVBT01000010.1"/>
</dbReference>
<keyword evidence="1" id="KW-0732">Signal</keyword>
<protein>
    <recommendedName>
        <fullName evidence="4">DUF2946 domain-containing protein</fullName>
    </recommendedName>
</protein>
<evidence type="ECO:0000313" key="3">
    <source>
        <dbReference type="Proteomes" id="UP000238563"/>
    </source>
</evidence>
<name>A0A2S9JAD9_9HYPH</name>